<organism evidence="21 22">
    <name type="scientific">Crepidotus variabilis</name>
    <dbReference type="NCBI Taxonomy" id="179855"/>
    <lineage>
        <taxon>Eukaryota</taxon>
        <taxon>Fungi</taxon>
        <taxon>Dikarya</taxon>
        <taxon>Basidiomycota</taxon>
        <taxon>Agaricomycotina</taxon>
        <taxon>Agaricomycetes</taxon>
        <taxon>Agaricomycetidae</taxon>
        <taxon>Agaricales</taxon>
        <taxon>Agaricineae</taxon>
        <taxon>Crepidotaceae</taxon>
        <taxon>Crepidotus</taxon>
    </lineage>
</organism>
<dbReference type="EMBL" id="MU157899">
    <property type="protein sequence ID" value="KAF9524415.1"/>
    <property type="molecule type" value="Genomic_DNA"/>
</dbReference>
<feature type="binding site" evidence="17">
    <location>
        <position position="138"/>
    </location>
    <ligand>
        <name>FAD</name>
        <dbReference type="ChEBI" id="CHEBI:57692"/>
    </ligand>
</feature>
<comment type="function">
    <text evidence="10">Catalyzes the single-oxidation or sequential double oxidation reaction of carbohydrates primarily at carbon-2 and/or carbon-3 with the concomitant reduction of the flavin. The enzyme exhibits a broad sugar substrate specificity, oxidizing different aldopyranoses to the corresponding C-1, C-2, C-3 or C-1,2, C-2,3 and C-3,4 (di)dehydro sugars with substrate-specific regioselectivity. Accepts only a narrow range of electron acceptors such as substituted benzoquinones and complexed metal ions and reacts extremely slowly with O(2) as acceptor. May play a role in the natural recycling of plant matter by oxidizing all major monosaccharides in lignocellulose and by reducing quinone compounds or reactive radical species generated during lignin depolymerization.</text>
</comment>
<dbReference type="GO" id="GO:0033718">
    <property type="term" value="F:pyranose dehydrogenase (acceptor) activity"/>
    <property type="evidence" value="ECO:0007669"/>
    <property type="project" value="UniProtKB-EC"/>
</dbReference>
<evidence type="ECO:0000259" key="20">
    <source>
        <dbReference type="PROSITE" id="PS00624"/>
    </source>
</evidence>
<dbReference type="InterPro" id="IPR036188">
    <property type="entry name" value="FAD/NAD-bd_sf"/>
</dbReference>
<comment type="catalytic activity">
    <reaction evidence="13">
        <text>pyranose + acceptor = pyranos-3-ulose + reduced acceptor.</text>
        <dbReference type="EC" id="1.1.99.29"/>
    </reaction>
</comment>
<evidence type="ECO:0000256" key="4">
    <source>
        <dbReference type="ARBA" id="ARBA00011245"/>
    </source>
</evidence>
<feature type="region of interest" description="Disordered" evidence="18">
    <location>
        <begin position="644"/>
        <end position="668"/>
    </location>
</feature>
<feature type="signal peptide" evidence="19">
    <location>
        <begin position="1"/>
        <end position="19"/>
    </location>
</feature>
<dbReference type="GO" id="GO:0050660">
    <property type="term" value="F:flavin adenine dinucleotide binding"/>
    <property type="evidence" value="ECO:0007669"/>
    <property type="project" value="InterPro"/>
</dbReference>
<dbReference type="AlphaFoldDB" id="A0A9P6E8H1"/>
<feature type="chain" id="PRO_5040159445" description="pyranose dehydrogenase (acceptor)" evidence="19">
    <location>
        <begin position="20"/>
        <end position="691"/>
    </location>
</feature>
<sequence length="691" mass="72849">MNYKLILLLSATCSSLTQAAPPFESAFDPQHYPDSPTPAFHRRNYITPHQQLSSYNYVIAGGGLAGLVLAARLSDDSSKTVLVLEAGPSGDEVAARINSPGSTYYQSLLNAEPYDWLYKTAPQANANSRVMSQPRGKVLGGSAALNGMYMVRPPKDEVNAWHDLIAPADSKAAEPWQWDNFFSSLKQSEKFTPPTADSQQAAGIRYTGSSHGSSGKLQTTFPGYMVPMSSRWLPTLEAAGIPSTDDAYSGNNLGAFFATSAINPTNWTRSYSRSAHIDTLPPRSNLHILSGATVERIVFSNSTSQSGLMASSLEFSTSNGTAKQTVAVSQEVILSGGAYGSPHILQVSGVGPRDVLEAVSVPVQVELPGVGQHFQDHLATGVFYKTSEDTAGSIKASNSEFSTTPEFLSFVNDAVAYINGSRLFEGDDTFASFQKTISDALASSSSTLVPSQYPEVVEGYKAIYSATVDKVLPSNGAIELVFSINSAGQVAVQSALQTAFSQGRLYITSPSIYTPPTIDPQYFSHPADIVILRQGLKLARVVASTSPLKDILGDEVTPGAAIQSDADIETFIRNNAGTEFHPGSTCAMLPKEKGGVVDASLKVYGTSNVRVVDSSVFPVSFSAHMMAPTYALAEKAAEIILSGNSSNTNSTGTSSGSSGGSSSTGNKKGNAGSVKAAGWLVATLLVVGSLL</sequence>
<feature type="active site" description="Proton donor" evidence="16">
    <location>
        <position position="581"/>
    </location>
</feature>
<evidence type="ECO:0000256" key="7">
    <source>
        <dbReference type="ARBA" id="ARBA00022630"/>
    </source>
</evidence>
<dbReference type="PANTHER" id="PTHR11552:SF218">
    <property type="entry name" value="GLUCOSE-METHANOL-CHOLINE OXIDOREDUCTASE N-TERMINAL DOMAIN-CONTAINING PROTEIN"/>
    <property type="match status" value="1"/>
</dbReference>
<evidence type="ECO:0000313" key="21">
    <source>
        <dbReference type="EMBL" id="KAF9524415.1"/>
    </source>
</evidence>
<keyword evidence="6" id="KW-0964">Secreted</keyword>
<dbReference type="Proteomes" id="UP000807306">
    <property type="component" value="Unassembled WGS sequence"/>
</dbReference>
<comment type="catalytic activity">
    <reaction evidence="14">
        <text>a pyranoside + acceptor = a pyranosid-3-ulose + reduced acceptor.</text>
        <dbReference type="EC" id="1.1.99.29"/>
    </reaction>
</comment>
<evidence type="ECO:0000256" key="15">
    <source>
        <dbReference type="ARBA" id="ARBA00034059"/>
    </source>
</evidence>
<comment type="catalytic activity">
    <reaction evidence="15">
        <text>a pyranoside + acceptor = a pyranosid-3,4-diulose + reduced acceptor.</text>
        <dbReference type="EC" id="1.1.99.29"/>
    </reaction>
</comment>
<keyword evidence="8 17" id="KW-0274">FAD</keyword>
<evidence type="ECO:0000256" key="1">
    <source>
        <dbReference type="ARBA" id="ARBA00001974"/>
    </source>
</evidence>
<dbReference type="InterPro" id="IPR007867">
    <property type="entry name" value="GMC_OxRtase_C"/>
</dbReference>
<dbReference type="EC" id="1.1.99.29" evidence="5"/>
<dbReference type="Gene3D" id="3.30.560.10">
    <property type="entry name" value="Glucose Oxidase, domain 3"/>
    <property type="match status" value="1"/>
</dbReference>
<comment type="subcellular location">
    <subcellularLocation>
        <location evidence="2">Secreted</location>
    </subcellularLocation>
</comment>
<evidence type="ECO:0000256" key="10">
    <source>
        <dbReference type="ARBA" id="ARBA00024699"/>
    </source>
</evidence>
<keyword evidence="22" id="KW-1185">Reference proteome</keyword>
<gene>
    <name evidence="21" type="ORF">CPB83DRAFT_797941</name>
</gene>
<comment type="catalytic activity">
    <reaction evidence="11">
        <text>pyranose + acceptor = pyranos-2-ulose + reduced acceptor.</text>
        <dbReference type="EC" id="1.1.99.29"/>
    </reaction>
</comment>
<feature type="active site" description="Proton acceptor" evidence="16">
    <location>
        <position position="624"/>
    </location>
</feature>
<dbReference type="OrthoDB" id="269227at2759"/>
<dbReference type="PIRSF" id="PIRSF000137">
    <property type="entry name" value="Alcohol_oxidase"/>
    <property type="match status" value="1"/>
</dbReference>
<dbReference type="SUPFAM" id="SSF54373">
    <property type="entry name" value="FAD-linked reductases, C-terminal domain"/>
    <property type="match status" value="1"/>
</dbReference>
<dbReference type="Pfam" id="PF05199">
    <property type="entry name" value="GMC_oxred_C"/>
    <property type="match status" value="1"/>
</dbReference>
<evidence type="ECO:0000256" key="9">
    <source>
        <dbReference type="ARBA" id="ARBA00023002"/>
    </source>
</evidence>
<dbReference type="SUPFAM" id="SSF51905">
    <property type="entry name" value="FAD/NAD(P)-binding domain"/>
    <property type="match status" value="1"/>
</dbReference>
<comment type="similarity">
    <text evidence="3">Belongs to the GMC oxidoreductase family.</text>
</comment>
<dbReference type="Gene3D" id="3.50.50.60">
    <property type="entry name" value="FAD/NAD(P)-binding domain"/>
    <property type="match status" value="1"/>
</dbReference>
<dbReference type="Gene3D" id="4.10.450.10">
    <property type="entry name" value="Glucose Oxidase, domain 2"/>
    <property type="match status" value="1"/>
</dbReference>
<reference evidence="21" key="1">
    <citation type="submission" date="2020-11" db="EMBL/GenBank/DDBJ databases">
        <authorList>
            <consortium name="DOE Joint Genome Institute"/>
            <person name="Ahrendt S."/>
            <person name="Riley R."/>
            <person name="Andreopoulos W."/>
            <person name="Labutti K."/>
            <person name="Pangilinan J."/>
            <person name="Ruiz-Duenas F.J."/>
            <person name="Barrasa J.M."/>
            <person name="Sanchez-Garcia M."/>
            <person name="Camarero S."/>
            <person name="Miyauchi S."/>
            <person name="Serrano A."/>
            <person name="Linde D."/>
            <person name="Babiker R."/>
            <person name="Drula E."/>
            <person name="Ayuso-Fernandez I."/>
            <person name="Pacheco R."/>
            <person name="Padilla G."/>
            <person name="Ferreira P."/>
            <person name="Barriuso J."/>
            <person name="Kellner H."/>
            <person name="Castanera R."/>
            <person name="Alfaro M."/>
            <person name="Ramirez L."/>
            <person name="Pisabarro A.G."/>
            <person name="Kuo A."/>
            <person name="Tritt A."/>
            <person name="Lipzen A."/>
            <person name="He G."/>
            <person name="Yan M."/>
            <person name="Ng V."/>
            <person name="Cullen D."/>
            <person name="Martin F."/>
            <person name="Rosso M.-N."/>
            <person name="Henrissat B."/>
            <person name="Hibbett D."/>
            <person name="Martinez A.T."/>
            <person name="Grigoriev I.V."/>
        </authorList>
    </citation>
    <scope>NUCLEOTIDE SEQUENCE</scope>
    <source>
        <strain evidence="21">CBS 506.95</strain>
    </source>
</reference>
<keyword evidence="9" id="KW-0560">Oxidoreductase</keyword>
<evidence type="ECO:0000256" key="8">
    <source>
        <dbReference type="ARBA" id="ARBA00022827"/>
    </source>
</evidence>
<dbReference type="GO" id="GO:0005576">
    <property type="term" value="C:extracellular region"/>
    <property type="evidence" value="ECO:0007669"/>
    <property type="project" value="UniProtKB-SubCell"/>
</dbReference>
<keyword evidence="19" id="KW-0732">Signal</keyword>
<evidence type="ECO:0000256" key="16">
    <source>
        <dbReference type="PIRSR" id="PIRSR000137-1"/>
    </source>
</evidence>
<dbReference type="PROSITE" id="PS00624">
    <property type="entry name" value="GMC_OXRED_2"/>
    <property type="match status" value="1"/>
</dbReference>
<name>A0A9P6E8H1_9AGAR</name>
<proteinExistence type="inferred from homology"/>
<evidence type="ECO:0000256" key="12">
    <source>
        <dbReference type="ARBA" id="ARBA00034010"/>
    </source>
</evidence>
<evidence type="ECO:0000313" key="22">
    <source>
        <dbReference type="Proteomes" id="UP000807306"/>
    </source>
</evidence>
<accession>A0A9P6E8H1</accession>
<dbReference type="InterPro" id="IPR027424">
    <property type="entry name" value="Glucose_Oxidase_domain_2"/>
</dbReference>
<feature type="binding site" evidence="17">
    <location>
        <position position="294"/>
    </location>
    <ligand>
        <name>FAD</name>
        <dbReference type="ChEBI" id="CHEBI:57692"/>
    </ligand>
</feature>
<dbReference type="Pfam" id="PF00732">
    <property type="entry name" value="GMC_oxred_N"/>
    <property type="match status" value="1"/>
</dbReference>
<evidence type="ECO:0000256" key="19">
    <source>
        <dbReference type="SAM" id="SignalP"/>
    </source>
</evidence>
<evidence type="ECO:0000256" key="14">
    <source>
        <dbReference type="ARBA" id="ARBA00034050"/>
    </source>
</evidence>
<evidence type="ECO:0000256" key="2">
    <source>
        <dbReference type="ARBA" id="ARBA00004613"/>
    </source>
</evidence>
<comment type="subunit">
    <text evidence="4">Monomer.</text>
</comment>
<dbReference type="PANTHER" id="PTHR11552">
    <property type="entry name" value="GLUCOSE-METHANOL-CHOLINE GMC OXIDOREDUCTASE"/>
    <property type="match status" value="1"/>
</dbReference>
<comment type="catalytic activity">
    <reaction evidence="12">
        <text>pyranose + acceptor = pyranos-2,3-diulose + reduced acceptor.</text>
        <dbReference type="EC" id="1.1.99.29"/>
    </reaction>
</comment>
<evidence type="ECO:0000256" key="17">
    <source>
        <dbReference type="PIRSR" id="PIRSR000137-2"/>
    </source>
</evidence>
<dbReference type="InterPro" id="IPR000172">
    <property type="entry name" value="GMC_OxRdtase_N"/>
</dbReference>
<comment type="caution">
    <text evidence="21">The sequence shown here is derived from an EMBL/GenBank/DDBJ whole genome shotgun (WGS) entry which is preliminary data.</text>
</comment>
<evidence type="ECO:0000256" key="3">
    <source>
        <dbReference type="ARBA" id="ARBA00010790"/>
    </source>
</evidence>
<comment type="cofactor">
    <cofactor evidence="1 17">
        <name>FAD</name>
        <dbReference type="ChEBI" id="CHEBI:57692"/>
    </cofactor>
</comment>
<feature type="domain" description="Glucose-methanol-choline oxidoreductase N-terminal" evidence="20">
    <location>
        <begin position="337"/>
        <end position="351"/>
    </location>
</feature>
<evidence type="ECO:0000256" key="5">
    <source>
        <dbReference type="ARBA" id="ARBA00013177"/>
    </source>
</evidence>
<evidence type="ECO:0000256" key="13">
    <source>
        <dbReference type="ARBA" id="ARBA00034029"/>
    </source>
</evidence>
<protein>
    <recommendedName>
        <fullName evidence="5">pyranose dehydrogenase (acceptor)</fullName>
        <ecNumber evidence="5">1.1.99.29</ecNumber>
    </recommendedName>
</protein>
<keyword evidence="7" id="KW-0285">Flavoprotein</keyword>
<evidence type="ECO:0000256" key="18">
    <source>
        <dbReference type="SAM" id="MobiDB-lite"/>
    </source>
</evidence>
<evidence type="ECO:0000256" key="6">
    <source>
        <dbReference type="ARBA" id="ARBA00022525"/>
    </source>
</evidence>
<dbReference type="InterPro" id="IPR012132">
    <property type="entry name" value="GMC_OxRdtase"/>
</dbReference>
<evidence type="ECO:0000256" key="11">
    <source>
        <dbReference type="ARBA" id="ARBA00033986"/>
    </source>
</evidence>